<evidence type="ECO:0000313" key="2">
    <source>
        <dbReference type="EMBL" id="MEP0867789.1"/>
    </source>
</evidence>
<protein>
    <submittedName>
        <fullName evidence="2">FecR family protein</fullName>
    </submittedName>
</protein>
<reference evidence="2 3" key="1">
    <citation type="submission" date="2022-04" db="EMBL/GenBank/DDBJ databases">
        <title>Positive selection, recombination, and allopatry shape intraspecific diversity of widespread and dominant cyanobacteria.</title>
        <authorList>
            <person name="Wei J."/>
            <person name="Shu W."/>
            <person name="Hu C."/>
        </authorList>
    </citation>
    <scope>NUCLEOTIDE SEQUENCE [LARGE SCALE GENOMIC DNA]</scope>
    <source>
        <strain evidence="2 3">GB2-A5</strain>
    </source>
</reference>
<dbReference type="PANTHER" id="PTHR38731:SF1">
    <property type="entry name" value="FECR PROTEIN DOMAIN-CONTAINING PROTEIN"/>
    <property type="match status" value="1"/>
</dbReference>
<dbReference type="RefSeq" id="WP_199295066.1">
    <property type="nucleotide sequence ID" value="NZ_JAMPKK010000087.1"/>
</dbReference>
<evidence type="ECO:0000313" key="3">
    <source>
        <dbReference type="Proteomes" id="UP001442494"/>
    </source>
</evidence>
<feature type="domain" description="FecR protein" evidence="1">
    <location>
        <begin position="55"/>
        <end position="157"/>
    </location>
</feature>
<proteinExistence type="predicted"/>
<accession>A0ABV0JXE1</accession>
<dbReference type="PANTHER" id="PTHR38731">
    <property type="entry name" value="LIPL45-RELATED LIPOPROTEIN-RELATED"/>
    <property type="match status" value="1"/>
</dbReference>
<dbReference type="Gene3D" id="2.60.120.1440">
    <property type="match status" value="1"/>
</dbReference>
<keyword evidence="3" id="KW-1185">Reference proteome</keyword>
<organism evidence="2 3">
    <name type="scientific">Funiculus sociatus GB2-A5</name>
    <dbReference type="NCBI Taxonomy" id="2933946"/>
    <lineage>
        <taxon>Bacteria</taxon>
        <taxon>Bacillati</taxon>
        <taxon>Cyanobacteriota</taxon>
        <taxon>Cyanophyceae</taxon>
        <taxon>Coleofasciculales</taxon>
        <taxon>Coleofasciculaceae</taxon>
        <taxon>Funiculus</taxon>
    </lineage>
</organism>
<dbReference type="Pfam" id="PF04773">
    <property type="entry name" value="FecR"/>
    <property type="match status" value="1"/>
</dbReference>
<dbReference type="Proteomes" id="UP001442494">
    <property type="component" value="Unassembled WGS sequence"/>
</dbReference>
<sequence>MTSNFLGVQKPSFAIQEIRVNRWLEVRQMIGNVIYYQGSKSFAARLGTRLQNVGDAIETGAKSSAVIAVDTEMGVINVSEKTTVRIQELHSTADGGRVTRLQVTGGQVRLRLLPFTNPGSQLEIQTPAGVSAVRGTEFGVIVHPDGKTGVATREGKVLTISQGKGVLVGAGYSILMIPGQAPSAPVALTGDVGDASLKLQLLTTEANQMARITGKVEATNLVSIADTPVTTNLNGQFDVKVPIPFDRRIEAVVTTPLGKRQVYELAVP</sequence>
<dbReference type="InterPro" id="IPR006860">
    <property type="entry name" value="FecR"/>
</dbReference>
<evidence type="ECO:0000259" key="1">
    <source>
        <dbReference type="Pfam" id="PF04773"/>
    </source>
</evidence>
<dbReference type="EMBL" id="JAMPKK010000087">
    <property type="protein sequence ID" value="MEP0867789.1"/>
    <property type="molecule type" value="Genomic_DNA"/>
</dbReference>
<name>A0ABV0JXE1_9CYAN</name>
<gene>
    <name evidence="2" type="ORF">NDI37_25415</name>
</gene>
<comment type="caution">
    <text evidence="2">The sequence shown here is derived from an EMBL/GenBank/DDBJ whole genome shotgun (WGS) entry which is preliminary data.</text>
</comment>